<protein>
    <recommendedName>
        <fullName evidence="3">Lipoprotein</fullName>
    </recommendedName>
</protein>
<keyword evidence="2" id="KW-1185">Reference proteome</keyword>
<dbReference type="PROSITE" id="PS51257">
    <property type="entry name" value="PROKAR_LIPOPROTEIN"/>
    <property type="match status" value="1"/>
</dbReference>
<dbReference type="EMBL" id="AMZO01000006">
    <property type="protein sequence ID" value="ELR66601.1"/>
    <property type="molecule type" value="Genomic_DNA"/>
</dbReference>
<name>L8JCN8_9GAMM</name>
<reference evidence="1 2" key="1">
    <citation type="submission" date="2012-12" db="EMBL/GenBank/DDBJ databases">
        <title>Genome Assembly of Photobacterium sp. AK15.</title>
        <authorList>
            <person name="Khatri I."/>
            <person name="Vaidya B."/>
            <person name="Srinivas T.N.R."/>
            <person name="Subramanian S."/>
            <person name="Pinnaka A."/>
        </authorList>
    </citation>
    <scope>NUCLEOTIDE SEQUENCE [LARGE SCALE GENOMIC DNA]</scope>
    <source>
        <strain evidence="1 2">AK15</strain>
    </source>
</reference>
<organism evidence="1 2">
    <name type="scientific">Photobacterium marinum</name>
    <dbReference type="NCBI Taxonomy" id="1056511"/>
    <lineage>
        <taxon>Bacteria</taxon>
        <taxon>Pseudomonadati</taxon>
        <taxon>Pseudomonadota</taxon>
        <taxon>Gammaproteobacteria</taxon>
        <taxon>Vibrionales</taxon>
        <taxon>Vibrionaceae</taxon>
        <taxon>Photobacterium</taxon>
    </lineage>
</organism>
<proteinExistence type="predicted"/>
<dbReference type="AlphaFoldDB" id="L8JCN8"/>
<dbReference type="RefSeq" id="WP_007463384.1">
    <property type="nucleotide sequence ID" value="NZ_AMZO01000006.1"/>
</dbReference>
<comment type="caution">
    <text evidence="1">The sequence shown here is derived from an EMBL/GenBank/DDBJ whole genome shotgun (WGS) entry which is preliminary data.</text>
</comment>
<gene>
    <name evidence="1" type="ORF">C942_04299</name>
</gene>
<dbReference type="Proteomes" id="UP000011134">
    <property type="component" value="Unassembled WGS sequence"/>
</dbReference>
<accession>L8JCN8</accession>
<sequence>MSRFFVLFGLLWLIGGCASVSQPEHALSEFREGHAMRQQFEFVRTLERHNQVFPIVRLDQLPH</sequence>
<evidence type="ECO:0000313" key="2">
    <source>
        <dbReference type="Proteomes" id="UP000011134"/>
    </source>
</evidence>
<evidence type="ECO:0000313" key="1">
    <source>
        <dbReference type="EMBL" id="ELR66601.1"/>
    </source>
</evidence>
<dbReference type="PATRIC" id="fig|1056511.3.peg.1128"/>
<evidence type="ECO:0008006" key="3">
    <source>
        <dbReference type="Google" id="ProtNLM"/>
    </source>
</evidence>